<evidence type="ECO:0000313" key="1">
    <source>
        <dbReference type="EMBL" id="SFA49343.1"/>
    </source>
</evidence>
<dbReference type="InterPro" id="IPR010662">
    <property type="entry name" value="RBBP9/YdeN"/>
</dbReference>
<dbReference type="Proteomes" id="UP000198836">
    <property type="component" value="Unassembled WGS sequence"/>
</dbReference>
<name>A0A1I0TCP3_9SPHI</name>
<dbReference type="Gene3D" id="3.40.50.1820">
    <property type="entry name" value="alpha/beta hydrolase"/>
    <property type="match status" value="1"/>
</dbReference>
<dbReference type="AlphaFoldDB" id="A0A1I0TCP3"/>
<keyword evidence="2" id="KW-1185">Reference proteome</keyword>
<gene>
    <name evidence="1" type="ORF">SAMN04488511_10857</name>
</gene>
<dbReference type="Pfam" id="PF06821">
    <property type="entry name" value="Ser_hydrolase"/>
    <property type="match status" value="1"/>
</dbReference>
<accession>A0A1I0TCP3</accession>
<protein>
    <recommendedName>
        <fullName evidence="3">Alpha/beta hydrolase family protein</fullName>
    </recommendedName>
</protein>
<sequence length="191" mass="21331">MAAFFISFLRGFIVYPMNHYFIVPGLGNSGPDHWQTHFEKSGDHFIRINQLEWDKPASREWIETIEQALVGYDLDNVILIGHSLGCTAIANWAKEYQKKIKGALLVAPSDLEAPRYTFDTVGFDHVPLAKINFKSIVVASSNDEWVTLERAGFFAENWGSEFINIGNAGHINAASGFGEWPTGLEILKTLG</sequence>
<organism evidence="1 2">
    <name type="scientific">Pedobacter suwonensis</name>
    <dbReference type="NCBI Taxonomy" id="332999"/>
    <lineage>
        <taxon>Bacteria</taxon>
        <taxon>Pseudomonadati</taxon>
        <taxon>Bacteroidota</taxon>
        <taxon>Sphingobacteriia</taxon>
        <taxon>Sphingobacteriales</taxon>
        <taxon>Sphingobacteriaceae</taxon>
        <taxon>Pedobacter</taxon>
    </lineage>
</organism>
<dbReference type="EMBL" id="FOJM01000008">
    <property type="protein sequence ID" value="SFA49343.1"/>
    <property type="molecule type" value="Genomic_DNA"/>
</dbReference>
<dbReference type="SUPFAM" id="SSF53474">
    <property type="entry name" value="alpha/beta-Hydrolases"/>
    <property type="match status" value="1"/>
</dbReference>
<evidence type="ECO:0008006" key="3">
    <source>
        <dbReference type="Google" id="ProtNLM"/>
    </source>
</evidence>
<dbReference type="GO" id="GO:0016787">
    <property type="term" value="F:hydrolase activity"/>
    <property type="evidence" value="ECO:0007669"/>
    <property type="project" value="InterPro"/>
</dbReference>
<reference evidence="2" key="1">
    <citation type="submission" date="2016-10" db="EMBL/GenBank/DDBJ databases">
        <authorList>
            <person name="Varghese N."/>
            <person name="Submissions S."/>
        </authorList>
    </citation>
    <scope>NUCLEOTIDE SEQUENCE [LARGE SCALE GENOMIC DNA]</scope>
    <source>
        <strain evidence="2">DSM 18130</strain>
    </source>
</reference>
<dbReference type="InterPro" id="IPR029058">
    <property type="entry name" value="AB_hydrolase_fold"/>
</dbReference>
<evidence type="ECO:0000313" key="2">
    <source>
        <dbReference type="Proteomes" id="UP000198836"/>
    </source>
</evidence>
<proteinExistence type="predicted"/>
<dbReference type="STRING" id="332999.SAMN04488511_10857"/>